<keyword evidence="2 4" id="KW-0238">DNA-binding</keyword>
<evidence type="ECO:0000256" key="3">
    <source>
        <dbReference type="ARBA" id="ARBA00023163"/>
    </source>
</evidence>
<feature type="DNA-binding region" description="H-T-H motif" evidence="4">
    <location>
        <begin position="43"/>
        <end position="62"/>
    </location>
</feature>
<dbReference type="STRING" id="683260.SAMN05421874_104152"/>
<name>A0A1G8XUV2_9ACTN</name>
<dbReference type="GO" id="GO:0000976">
    <property type="term" value="F:transcription cis-regulatory region binding"/>
    <property type="evidence" value="ECO:0007669"/>
    <property type="project" value="TreeGrafter"/>
</dbReference>
<dbReference type="OrthoDB" id="9796019at2"/>
<evidence type="ECO:0000256" key="4">
    <source>
        <dbReference type="PROSITE-ProRule" id="PRU00335"/>
    </source>
</evidence>
<dbReference type="InterPro" id="IPR050109">
    <property type="entry name" value="HTH-type_TetR-like_transc_reg"/>
</dbReference>
<proteinExistence type="predicted"/>
<evidence type="ECO:0000256" key="2">
    <source>
        <dbReference type="ARBA" id="ARBA00023125"/>
    </source>
</evidence>
<dbReference type="SUPFAM" id="SSF46689">
    <property type="entry name" value="Homeodomain-like"/>
    <property type="match status" value="1"/>
</dbReference>
<evidence type="ECO:0000313" key="7">
    <source>
        <dbReference type="EMBL" id="SDJ94359.1"/>
    </source>
</evidence>
<dbReference type="RefSeq" id="WP_090761838.1">
    <property type="nucleotide sequence ID" value="NZ_FNFB01000004.1"/>
</dbReference>
<dbReference type="EMBL" id="FNFB01000004">
    <property type="protein sequence ID" value="SDJ94359.1"/>
    <property type="molecule type" value="Genomic_DNA"/>
</dbReference>
<dbReference type="InterPro" id="IPR001647">
    <property type="entry name" value="HTH_TetR"/>
</dbReference>
<evidence type="ECO:0000313" key="8">
    <source>
        <dbReference type="Proteomes" id="UP000198683"/>
    </source>
</evidence>
<accession>A0A1G8XUV2</accession>
<evidence type="ECO:0000259" key="6">
    <source>
        <dbReference type="PROSITE" id="PS50977"/>
    </source>
</evidence>
<dbReference type="InterPro" id="IPR036271">
    <property type="entry name" value="Tet_transcr_reg_TetR-rel_C_sf"/>
</dbReference>
<dbReference type="PANTHER" id="PTHR30055:SF148">
    <property type="entry name" value="TETR-FAMILY TRANSCRIPTIONAL REGULATOR"/>
    <property type="match status" value="1"/>
</dbReference>
<dbReference type="AlphaFoldDB" id="A0A1G8XUV2"/>
<dbReference type="InterPro" id="IPR009057">
    <property type="entry name" value="Homeodomain-like_sf"/>
</dbReference>
<dbReference type="Gene3D" id="1.10.10.60">
    <property type="entry name" value="Homeodomain-like"/>
    <property type="match status" value="1"/>
</dbReference>
<keyword evidence="1" id="KW-0805">Transcription regulation</keyword>
<evidence type="ECO:0000256" key="5">
    <source>
        <dbReference type="SAM" id="MobiDB-lite"/>
    </source>
</evidence>
<dbReference type="Proteomes" id="UP000198683">
    <property type="component" value="Unassembled WGS sequence"/>
</dbReference>
<dbReference type="SUPFAM" id="SSF48498">
    <property type="entry name" value="Tetracyclin repressor-like, C-terminal domain"/>
    <property type="match status" value="1"/>
</dbReference>
<dbReference type="PANTHER" id="PTHR30055">
    <property type="entry name" value="HTH-TYPE TRANSCRIPTIONAL REGULATOR RUTR"/>
    <property type="match status" value="1"/>
</dbReference>
<feature type="domain" description="HTH tetR-type" evidence="6">
    <location>
        <begin position="20"/>
        <end position="80"/>
    </location>
</feature>
<organism evidence="7 8">
    <name type="scientific">Nonomuraea maritima</name>
    <dbReference type="NCBI Taxonomy" id="683260"/>
    <lineage>
        <taxon>Bacteria</taxon>
        <taxon>Bacillati</taxon>
        <taxon>Actinomycetota</taxon>
        <taxon>Actinomycetes</taxon>
        <taxon>Streptosporangiales</taxon>
        <taxon>Streptosporangiaceae</taxon>
        <taxon>Nonomuraea</taxon>
    </lineage>
</organism>
<feature type="region of interest" description="Disordered" evidence="5">
    <location>
        <begin position="1"/>
        <end position="21"/>
    </location>
</feature>
<sequence length="218" mass="23805">MKTDSSWRRPPGASGPARDPELDEKILRSAIELLAEGGFPALSMDKAAARAGVGKATVYRRWRSRVELAADALDRAAVAAGHRAVRIGPGRLRQELIDTLMQVEQCTSAPHNELVATLLATARHQPEIFALVRERYVDTMHRLVGEVLAHAVERGDLPPPPPSEESDGKCAIEISAAVALLIHWQLVRDGEALTEDHVISVVDRILLPLVSRSGQDRM</sequence>
<dbReference type="InterPro" id="IPR011075">
    <property type="entry name" value="TetR_C"/>
</dbReference>
<dbReference type="GO" id="GO:0003700">
    <property type="term" value="F:DNA-binding transcription factor activity"/>
    <property type="evidence" value="ECO:0007669"/>
    <property type="project" value="TreeGrafter"/>
</dbReference>
<gene>
    <name evidence="7" type="ORF">SAMN05421874_104152</name>
</gene>
<dbReference type="Pfam" id="PF16859">
    <property type="entry name" value="TetR_C_11"/>
    <property type="match status" value="1"/>
</dbReference>
<dbReference type="PRINTS" id="PR00455">
    <property type="entry name" value="HTHTETR"/>
</dbReference>
<reference evidence="7 8" key="1">
    <citation type="submission" date="2016-10" db="EMBL/GenBank/DDBJ databases">
        <authorList>
            <person name="de Groot N.N."/>
        </authorList>
    </citation>
    <scope>NUCLEOTIDE SEQUENCE [LARGE SCALE GENOMIC DNA]</scope>
    <source>
        <strain evidence="7 8">CGMCC 4.5681</strain>
    </source>
</reference>
<dbReference type="Gene3D" id="1.10.357.10">
    <property type="entry name" value="Tetracycline Repressor, domain 2"/>
    <property type="match status" value="1"/>
</dbReference>
<evidence type="ECO:0000256" key="1">
    <source>
        <dbReference type="ARBA" id="ARBA00023015"/>
    </source>
</evidence>
<protein>
    <submittedName>
        <fullName evidence="7">DNA-binding transcriptional regulator, AcrR family</fullName>
    </submittedName>
</protein>
<keyword evidence="8" id="KW-1185">Reference proteome</keyword>
<keyword evidence="3" id="KW-0804">Transcription</keyword>
<dbReference type="PROSITE" id="PS50977">
    <property type="entry name" value="HTH_TETR_2"/>
    <property type="match status" value="1"/>
</dbReference>
<dbReference type="Pfam" id="PF00440">
    <property type="entry name" value="TetR_N"/>
    <property type="match status" value="1"/>
</dbReference>